<organism evidence="10 11">
    <name type="scientific">Rynchops niger</name>
    <name type="common">Black skimmer</name>
    <dbReference type="NCBI Taxonomy" id="227184"/>
    <lineage>
        <taxon>Eukaryota</taxon>
        <taxon>Metazoa</taxon>
        <taxon>Chordata</taxon>
        <taxon>Craniata</taxon>
        <taxon>Vertebrata</taxon>
        <taxon>Euteleostomi</taxon>
        <taxon>Archelosauria</taxon>
        <taxon>Archosauria</taxon>
        <taxon>Dinosauria</taxon>
        <taxon>Saurischia</taxon>
        <taxon>Theropoda</taxon>
        <taxon>Coelurosauria</taxon>
        <taxon>Aves</taxon>
        <taxon>Neognathae</taxon>
        <taxon>Neoaves</taxon>
        <taxon>Charadriiformes</taxon>
        <taxon>Laridae</taxon>
        <taxon>Rynchops</taxon>
    </lineage>
</organism>
<dbReference type="GO" id="GO:0000981">
    <property type="term" value="F:DNA-binding transcription factor activity, RNA polymerase II-specific"/>
    <property type="evidence" value="ECO:0007669"/>
    <property type="project" value="TreeGrafter"/>
</dbReference>
<comment type="caution">
    <text evidence="10">The sequence shown here is derived from an EMBL/GenBank/DDBJ whole genome shotgun (WGS) entry which is preliminary data.</text>
</comment>
<dbReference type="SUPFAM" id="SSF47459">
    <property type="entry name" value="HLH, helix-loop-helix DNA-binding domain"/>
    <property type="match status" value="1"/>
</dbReference>
<proteinExistence type="predicted"/>
<dbReference type="AlphaFoldDB" id="A0A7L1JMS4"/>
<dbReference type="InterPro" id="IPR052207">
    <property type="entry name" value="Max-like/E-box_TFs"/>
</dbReference>
<keyword evidence="7" id="KW-0175">Coiled coil</keyword>
<evidence type="ECO:0000256" key="1">
    <source>
        <dbReference type="ARBA" id="ARBA00004123"/>
    </source>
</evidence>
<dbReference type="PANTHER" id="PTHR15741">
    <property type="entry name" value="BASIC HELIX-LOOP-HELIX ZIP TRANSCRIPTION FACTOR"/>
    <property type="match status" value="1"/>
</dbReference>
<feature type="region of interest" description="Disordered" evidence="8">
    <location>
        <begin position="575"/>
        <end position="620"/>
    </location>
</feature>
<evidence type="ECO:0000256" key="8">
    <source>
        <dbReference type="SAM" id="MobiDB-lite"/>
    </source>
</evidence>
<keyword evidence="11" id="KW-1185">Reference proteome</keyword>
<feature type="region of interest" description="Disordered" evidence="8">
    <location>
        <begin position="307"/>
        <end position="410"/>
    </location>
</feature>
<evidence type="ECO:0000313" key="11">
    <source>
        <dbReference type="Proteomes" id="UP000525416"/>
    </source>
</evidence>
<dbReference type="OrthoDB" id="6022628at2759"/>
<feature type="non-terminal residue" evidence="10">
    <location>
        <position position="1"/>
    </location>
</feature>
<dbReference type="GO" id="GO:0046983">
    <property type="term" value="F:protein dimerization activity"/>
    <property type="evidence" value="ECO:0007669"/>
    <property type="project" value="InterPro"/>
</dbReference>
<dbReference type="CDD" id="cd19689">
    <property type="entry name" value="bHLHzip_MLXIPL"/>
    <property type="match status" value="1"/>
</dbReference>
<dbReference type="Pfam" id="PF00010">
    <property type="entry name" value="HLH"/>
    <property type="match status" value="1"/>
</dbReference>
<sequence>SQVIHSGHFMVSSPHSDSLPRRRHHRTEPKPSDPRSIDPTLTRLFECMSLEYSGKLVSPKWKNFKGLRLLCRDKIRLNNAIWRAWYIQCEYGARPRCMCQMLSDTGCPAPPQAVVLEGNYWKRRIEVVMREYHKWRIYYKKRLRKSTREGELSSPKRDEDVWRPTEKWCNQLFCNVVPMLLGDEEEEPGGRQHFDLDTFLSDISDTLFTMTQTPSTHQVLPEDAYVGNADMIQPDLAPLQPSLDDMEISDIFTSHRPSQTQAGYQEPPCFVPMAEPLFDGGGSLMGARGLPASTEAPLPPGTLLQVSGTPAHGARLPVPQPPPLTLPCLPQPGGASQLGLHGEQRHLSPGAASPFAWADGQGRGCSHTSAGTGCPPGQERSPSSDTLTQQHPSAPCPLAAKQEPSLDAPMGAGLMSASPVSPVSTRLPPRAEVGNPLFAGPLSWRCCPVAMGLRLPLQMVGRPLGTGLHVPLPGPLQHSAVSAHPPTNQKGRSNPQACVGRWATNLPVLSAFSQQQSAVTDVPAAFLSRMAQRSPGLAPGSSSSQAVPVLAPVPLAGTQPGPLLVPKVERLSPTSACGSDWPKPRQASPGPAVGLSAGISLHHPVSRRGRPESSKVESRRITHISAEQKRRFNIKLGFDTLHSLVSTLSAQPSIKVSKATTLQKTAEYICKLQQERAALQDEAQRLREQIEELNGSINLCQEQLPATGVPITRQRFDQMRSMFDEYVRSSTLQNWKFWIFSIIIRPLFESFNGMVSTASMESLTQTSLAWLDQHCSLPVLRPTVLSSLRQLSISTSILSDPACIPEQATRAVAGMGHGG</sequence>
<feature type="domain" description="BHLH" evidence="9">
    <location>
        <begin position="618"/>
        <end position="672"/>
    </location>
</feature>
<evidence type="ECO:0000256" key="5">
    <source>
        <dbReference type="ARBA" id="ARBA00023163"/>
    </source>
</evidence>
<feature type="compositionally biased region" description="Polar residues" evidence="8">
    <location>
        <begin position="380"/>
        <end position="392"/>
    </location>
</feature>
<accession>A0A7L1JMS4</accession>
<evidence type="ECO:0000256" key="2">
    <source>
        <dbReference type="ARBA" id="ARBA00022553"/>
    </source>
</evidence>
<feature type="compositionally biased region" description="Basic and acidic residues" evidence="8">
    <location>
        <begin position="609"/>
        <end position="620"/>
    </location>
</feature>
<evidence type="ECO:0000256" key="7">
    <source>
        <dbReference type="SAM" id="Coils"/>
    </source>
</evidence>
<dbReference type="PANTHER" id="PTHR15741:SF14">
    <property type="entry name" value="CARBOHYDRATE-RESPONSIVE ELEMENT-BINDING PROTEIN"/>
    <property type="match status" value="1"/>
</dbReference>
<gene>
    <name evidence="10" type="primary">Mlxipl</name>
    <name evidence="10" type="ORF">RYNNIG_R01132</name>
</gene>
<protein>
    <submittedName>
        <fullName evidence="10">MLXPL protein</fullName>
    </submittedName>
</protein>
<name>A0A7L1JMS4_RYNNI</name>
<keyword evidence="3" id="KW-0805">Transcription regulation</keyword>
<dbReference type="InterPro" id="IPR011598">
    <property type="entry name" value="bHLH_dom"/>
</dbReference>
<dbReference type="Proteomes" id="UP000525416">
    <property type="component" value="Unassembled WGS sequence"/>
</dbReference>
<dbReference type="PROSITE" id="PS50888">
    <property type="entry name" value="BHLH"/>
    <property type="match status" value="1"/>
</dbReference>
<feature type="coiled-coil region" evidence="7">
    <location>
        <begin position="669"/>
        <end position="703"/>
    </location>
</feature>
<evidence type="ECO:0000256" key="6">
    <source>
        <dbReference type="ARBA" id="ARBA00023242"/>
    </source>
</evidence>
<evidence type="ECO:0000259" key="9">
    <source>
        <dbReference type="PROSITE" id="PS50888"/>
    </source>
</evidence>
<keyword evidence="6" id="KW-0539">Nucleus</keyword>
<keyword evidence="5" id="KW-0804">Transcription</keyword>
<evidence type="ECO:0000313" key="10">
    <source>
        <dbReference type="EMBL" id="NXN51993.1"/>
    </source>
</evidence>
<keyword evidence="2" id="KW-0597">Phosphoprotein</keyword>
<dbReference type="SMART" id="SM00353">
    <property type="entry name" value="HLH"/>
    <property type="match status" value="1"/>
</dbReference>
<dbReference type="GO" id="GO:0005634">
    <property type="term" value="C:nucleus"/>
    <property type="evidence" value="ECO:0007669"/>
    <property type="project" value="UniProtKB-SubCell"/>
</dbReference>
<keyword evidence="4" id="KW-0238">DNA-binding</keyword>
<dbReference type="Gene3D" id="4.10.280.10">
    <property type="entry name" value="Helix-loop-helix DNA-binding domain"/>
    <property type="match status" value="1"/>
</dbReference>
<evidence type="ECO:0000256" key="3">
    <source>
        <dbReference type="ARBA" id="ARBA00023015"/>
    </source>
</evidence>
<reference evidence="10 11" key="1">
    <citation type="submission" date="2019-09" db="EMBL/GenBank/DDBJ databases">
        <title>Bird 10,000 Genomes (B10K) Project - Family phase.</title>
        <authorList>
            <person name="Zhang G."/>
        </authorList>
    </citation>
    <scope>NUCLEOTIDE SEQUENCE [LARGE SCALE GENOMIC DNA]</scope>
    <source>
        <strain evidence="10">B10K-DU-002-16</strain>
        <tissue evidence="10">Muscle</tissue>
    </source>
</reference>
<comment type="subcellular location">
    <subcellularLocation>
        <location evidence="1">Nucleus</location>
    </subcellularLocation>
</comment>
<evidence type="ECO:0000256" key="4">
    <source>
        <dbReference type="ARBA" id="ARBA00023125"/>
    </source>
</evidence>
<feature type="region of interest" description="Disordered" evidence="8">
    <location>
        <begin position="1"/>
        <end position="38"/>
    </location>
</feature>
<dbReference type="GO" id="GO:0000978">
    <property type="term" value="F:RNA polymerase II cis-regulatory region sequence-specific DNA binding"/>
    <property type="evidence" value="ECO:0007669"/>
    <property type="project" value="TreeGrafter"/>
</dbReference>
<dbReference type="EMBL" id="VXBH01002456">
    <property type="protein sequence ID" value="NXN51993.1"/>
    <property type="molecule type" value="Genomic_DNA"/>
</dbReference>
<dbReference type="FunFam" id="4.10.280.10:FF:000028">
    <property type="entry name" value="MLX interacting protein like"/>
    <property type="match status" value="1"/>
</dbReference>
<dbReference type="InterPro" id="IPR036638">
    <property type="entry name" value="HLH_DNA-bd_sf"/>
</dbReference>
<feature type="non-terminal residue" evidence="10">
    <location>
        <position position="819"/>
    </location>
</feature>